<gene>
    <name evidence="3" type="ORF">Aph01nite_39310</name>
</gene>
<feature type="transmembrane region" description="Helical" evidence="1">
    <location>
        <begin position="1033"/>
        <end position="1052"/>
    </location>
</feature>
<dbReference type="Proteomes" id="UP000640052">
    <property type="component" value="Unassembled WGS sequence"/>
</dbReference>
<proteinExistence type="predicted"/>
<feature type="transmembrane region" description="Helical" evidence="1">
    <location>
        <begin position="512"/>
        <end position="535"/>
    </location>
</feature>
<dbReference type="InterPro" id="IPR003593">
    <property type="entry name" value="AAA+_ATPase"/>
</dbReference>
<evidence type="ECO:0000256" key="1">
    <source>
        <dbReference type="SAM" id="Phobius"/>
    </source>
</evidence>
<keyword evidence="1" id="KW-0812">Transmembrane</keyword>
<feature type="transmembrane region" description="Helical" evidence="1">
    <location>
        <begin position="416"/>
        <end position="437"/>
    </location>
</feature>
<evidence type="ECO:0000313" key="3">
    <source>
        <dbReference type="EMBL" id="GIH25621.1"/>
    </source>
</evidence>
<keyword evidence="4" id="KW-1185">Reference proteome</keyword>
<feature type="domain" description="AAA+ ATPase" evidence="2">
    <location>
        <begin position="116"/>
        <end position="240"/>
    </location>
</feature>
<feature type="transmembrane region" description="Helical" evidence="1">
    <location>
        <begin position="764"/>
        <end position="786"/>
    </location>
</feature>
<dbReference type="InterPro" id="IPR027417">
    <property type="entry name" value="P-loop_NTPase"/>
</dbReference>
<comment type="caution">
    <text evidence="3">The sequence shown here is derived from an EMBL/GenBank/DDBJ whole genome shotgun (WGS) entry which is preliminary data.</text>
</comment>
<dbReference type="SMART" id="SM00382">
    <property type="entry name" value="AAA"/>
    <property type="match status" value="2"/>
</dbReference>
<keyword evidence="1" id="KW-1133">Transmembrane helix</keyword>
<dbReference type="RefSeq" id="WP_204042322.1">
    <property type="nucleotide sequence ID" value="NZ_BOOA01000030.1"/>
</dbReference>
<feature type="transmembrane region" description="Helical" evidence="1">
    <location>
        <begin position="390"/>
        <end position="410"/>
    </location>
</feature>
<keyword evidence="1" id="KW-0472">Membrane</keyword>
<feature type="domain" description="AAA+ ATPase" evidence="2">
    <location>
        <begin position="918"/>
        <end position="1210"/>
    </location>
</feature>
<sequence length="1402" mass="151602">MGRMYAFGLVLAVAAATVTGGVAISQVLEDGRLSWHWTYTGLGLAVLVLLLVRNAQSLASRVPTLPEVEEQLARAVLVTSRAAVPPDASIPLRWAGKDVGQGQSVDALAQIFSALPVRRLLIFGRPGSGRTTFATQMLLSLLGARTRADPVPMLVGVADWNPETEHLHDWLAGRIVADYGIRPEDARALVAARRILPILDDFDLVPRRRRQLMISALEATFTSGEALIMTDRARELERSLLSRRSGLLFGGASVGFQPLSIEDVASYLVDHGGPGSRWRPLLDALVAEPGGVLAMALSTPLTLSLLRAVYEGEDGDPSELTDHARFPVPHAIRDHLLGRLVGARYQAARERPYRPEQIDRWLTFLAIHMNRRATRSLSWWSLPRALPPRLYGIIGAVAGAALILVAALAFRDWTGPPGWLSLLAAVAGAASGAGLAVTGRERPPNPLPGAIRAGSLQSPGSTIRADLARNLTFMAAVGLTVGVSLGFAQGILDGMPAAVRAGLVSGLAMASLAGLRTPVFAYLVAVVVFAARGWAPLRLMSFLRYAERLGVLRQVGPVYRFRYPELQDWLAGRYPPEPSWATSTDPAAELHEHEPAEGFALPSGDPVFPETSKIDLFTREKVREEAIVQPEVLLKIDDSDPARSRDALGRLIQRLLAANAETVEQAGDTQYQRYQNARKRLVDAARLPFWSRPAQLYRLIAWAAGGVAGWVAGMLWLPELAFRMVLIAGLVSWFAMAALRLLFAYRKQRSDGRDPEAGQYVRAFVVALFSPPPLVAAVCLACTVPFGKDLFDPASPPVAFWVACGVCVVATLLWLSSAPAAKIRTILASPVPDFWLQLPPGLAGFRVAAEQAYRDWVRALVREGLMPLLRVELEDERDAMAVVLPELDPGRLSGLSRTDEFVATEQTRYLERLIAGLGSASIGLSGSRGAGKSTALRQLCSHDLLQATANLRVLVHAPTAYDPREFVGHLFLRVCEQVTGEAGTRTGERGPRAGLAGLLPIATVLVGAVLLFGSLQWDRLQPFLAGLVADPGLLVSIAGGALLAGGLAAVWWSSRREPQVLGSSASEVAAHRHLRSLRYLQAVTETTTGEMALPGGSKLARQAAVQRTEHLRSYPQLVADLRELLGQIALDRQSLQGKVIIGIDELDKIGKAEDTERFLNDLKVVFGVHGCFFLVALSEDALAGYERRSLAIRNTFDSAFDRIVRIPRLRGSESRTLLARRGVPLPLPYVWLCHALTGGLPRDFLRRVLDLTTTAARYDDRDLPSLAARLIGQDLRAVAEAQLRVAAGLGDAHAPEITEWLATCAEAAPLTAAALDGLAEAAPKAAQGEPVVVQAHAHLLVLAALTRIFIEDPALLTRIRDDPDVIDRIAEARVLVATDPHLALHTIRRIRAETAFLISADP</sequence>
<accession>A0A919UL07</accession>
<evidence type="ECO:0000259" key="2">
    <source>
        <dbReference type="SMART" id="SM00382"/>
    </source>
</evidence>
<evidence type="ECO:0000313" key="4">
    <source>
        <dbReference type="Proteomes" id="UP000640052"/>
    </source>
</evidence>
<dbReference type="EMBL" id="BOOA01000030">
    <property type="protein sequence ID" value="GIH25621.1"/>
    <property type="molecule type" value="Genomic_DNA"/>
</dbReference>
<reference evidence="3" key="1">
    <citation type="submission" date="2021-01" db="EMBL/GenBank/DDBJ databases">
        <title>Whole genome shotgun sequence of Acrocarpospora phusangensis NBRC 108782.</title>
        <authorList>
            <person name="Komaki H."/>
            <person name="Tamura T."/>
        </authorList>
    </citation>
    <scope>NUCLEOTIDE SEQUENCE</scope>
    <source>
        <strain evidence="3">NBRC 108782</strain>
    </source>
</reference>
<feature type="transmembrane region" description="Helical" evidence="1">
    <location>
        <begin position="696"/>
        <end position="716"/>
    </location>
</feature>
<dbReference type="SUPFAM" id="SSF52540">
    <property type="entry name" value="P-loop containing nucleoside triphosphate hydrolases"/>
    <property type="match status" value="2"/>
</dbReference>
<name>A0A919UL07_9ACTN</name>
<feature type="transmembrane region" description="Helical" evidence="1">
    <location>
        <begin position="798"/>
        <end position="815"/>
    </location>
</feature>
<feature type="transmembrane region" description="Helical" evidence="1">
    <location>
        <begin position="993"/>
        <end position="1013"/>
    </location>
</feature>
<feature type="transmembrane region" description="Helical" evidence="1">
    <location>
        <begin position="35"/>
        <end position="52"/>
    </location>
</feature>
<organism evidence="3 4">
    <name type="scientific">Acrocarpospora phusangensis</name>
    <dbReference type="NCBI Taxonomy" id="1070424"/>
    <lineage>
        <taxon>Bacteria</taxon>
        <taxon>Bacillati</taxon>
        <taxon>Actinomycetota</taxon>
        <taxon>Actinomycetes</taxon>
        <taxon>Streptosporangiales</taxon>
        <taxon>Streptosporangiaceae</taxon>
        <taxon>Acrocarpospora</taxon>
    </lineage>
</organism>
<dbReference type="Gene3D" id="3.40.50.300">
    <property type="entry name" value="P-loop containing nucleotide triphosphate hydrolases"/>
    <property type="match status" value="1"/>
</dbReference>
<feature type="transmembrane region" description="Helical" evidence="1">
    <location>
        <begin position="722"/>
        <end position="743"/>
    </location>
</feature>
<feature type="transmembrane region" description="Helical" evidence="1">
    <location>
        <begin position="471"/>
        <end position="492"/>
    </location>
</feature>
<protein>
    <recommendedName>
        <fullName evidence="2">AAA+ ATPase domain-containing protein</fullName>
    </recommendedName>
</protein>